<dbReference type="PANTHER" id="PTHR43014">
    <property type="entry name" value="MERCURIC REDUCTASE"/>
    <property type="match status" value="1"/>
</dbReference>
<gene>
    <name evidence="7" type="ORF">HB375_08545</name>
</gene>
<evidence type="ECO:0000259" key="5">
    <source>
        <dbReference type="Pfam" id="PF02852"/>
    </source>
</evidence>
<comment type="cofactor">
    <cofactor evidence="1">
        <name>FAD</name>
        <dbReference type="ChEBI" id="CHEBI:57692"/>
    </cofactor>
</comment>
<name>A0ABX0VBD2_9HYPH</name>
<dbReference type="PIRSF" id="PIRSF000350">
    <property type="entry name" value="Mercury_reductase_MerA"/>
    <property type="match status" value="1"/>
</dbReference>
<sequence>MAEYDAIIIGAGQAGPSLAFRLANAGMKVAVVERARVGGTCVNTGCTPTKALVASAYTAHLARRAAEYGVSVGPVRVDMREVKARMDAIVAKSRGGLEGALQKAKNCTLVKGHARFISPREVSVGDQVLKAERIFINVGGRPSAPPMPGLDQVAYLTSSSILDLDTIPEHLVIVGGSYIGLEYGQMFRRFGSEVTIVEMAPRLIQREDEDVSTAIAEILEREGINLRLNAKCIALAPHEKGVAVTLDCENGPPIATGSHVLLAVGRRVNTDDLGLEAAGIAYDSHGIIIVDDELCTNVPGIWALGDCNGKGAFTHTAYNDFEIVAANLLDGASRRVSDRVQTYALYIDPPLGRAGMTQAQAVQAGKRVLIGQRPMTRVARAVEKGETQGFMKVMVDADTNELLGASILGPGGDEVVHTVLDMIDAKAPYTVLRDAVHIHPTVAELVPTILGRLEPAK</sequence>
<dbReference type="RefSeq" id="WP_167672581.1">
    <property type="nucleotide sequence ID" value="NZ_JAATJS010000003.1"/>
</dbReference>
<dbReference type="InterPro" id="IPR023753">
    <property type="entry name" value="FAD/NAD-binding_dom"/>
</dbReference>
<dbReference type="PRINTS" id="PR00368">
    <property type="entry name" value="FADPNR"/>
</dbReference>
<evidence type="ECO:0000256" key="3">
    <source>
        <dbReference type="ARBA" id="ARBA00022630"/>
    </source>
</evidence>
<dbReference type="InterPro" id="IPR016156">
    <property type="entry name" value="FAD/NAD-linked_Rdtase_dimer_sf"/>
</dbReference>
<dbReference type="Pfam" id="PF07992">
    <property type="entry name" value="Pyr_redox_2"/>
    <property type="match status" value="1"/>
</dbReference>
<dbReference type="SUPFAM" id="SSF55424">
    <property type="entry name" value="FAD/NAD-linked reductases, dimerisation (C-terminal) domain"/>
    <property type="match status" value="1"/>
</dbReference>
<evidence type="ECO:0000313" key="8">
    <source>
        <dbReference type="Proteomes" id="UP000707352"/>
    </source>
</evidence>
<dbReference type="InterPro" id="IPR004099">
    <property type="entry name" value="Pyr_nucl-diS_OxRdtase_dimer"/>
</dbReference>
<proteinExistence type="inferred from homology"/>
<dbReference type="PANTHER" id="PTHR43014:SF2">
    <property type="entry name" value="MERCURIC REDUCTASE"/>
    <property type="match status" value="1"/>
</dbReference>
<dbReference type="SUPFAM" id="SSF51905">
    <property type="entry name" value="FAD/NAD(P)-binding domain"/>
    <property type="match status" value="1"/>
</dbReference>
<dbReference type="PRINTS" id="PR00411">
    <property type="entry name" value="PNDRDTASEI"/>
</dbReference>
<feature type="domain" description="FAD/NAD(P)-binding" evidence="6">
    <location>
        <begin position="4"/>
        <end position="318"/>
    </location>
</feature>
<accession>A0ABX0VBD2</accession>
<dbReference type="Gene3D" id="3.50.50.60">
    <property type="entry name" value="FAD/NAD(P)-binding domain"/>
    <property type="match status" value="2"/>
</dbReference>
<evidence type="ECO:0000256" key="1">
    <source>
        <dbReference type="ARBA" id="ARBA00001974"/>
    </source>
</evidence>
<organism evidence="7 8">
    <name type="scientific">Microvirga terricola</name>
    <dbReference type="NCBI Taxonomy" id="2719797"/>
    <lineage>
        <taxon>Bacteria</taxon>
        <taxon>Pseudomonadati</taxon>
        <taxon>Pseudomonadota</taxon>
        <taxon>Alphaproteobacteria</taxon>
        <taxon>Hyphomicrobiales</taxon>
        <taxon>Methylobacteriaceae</taxon>
        <taxon>Microvirga</taxon>
    </lineage>
</organism>
<reference evidence="7 8" key="1">
    <citation type="submission" date="2020-03" db="EMBL/GenBank/DDBJ databases">
        <title>The genome sequence of Microvirga sp. c23x22.</title>
        <authorList>
            <person name="Zhang X."/>
        </authorList>
    </citation>
    <scope>NUCLEOTIDE SEQUENCE [LARGE SCALE GENOMIC DNA]</scope>
    <source>
        <strain evidence="8">c23x22</strain>
    </source>
</reference>
<dbReference type="InterPro" id="IPR001100">
    <property type="entry name" value="Pyr_nuc-diS_OxRdtase"/>
</dbReference>
<evidence type="ECO:0000313" key="7">
    <source>
        <dbReference type="EMBL" id="NIX76661.1"/>
    </source>
</evidence>
<keyword evidence="4" id="KW-0274">FAD</keyword>
<protein>
    <submittedName>
        <fullName evidence="7">FAD-containing oxidoreductase</fullName>
    </submittedName>
</protein>
<dbReference type="InterPro" id="IPR036188">
    <property type="entry name" value="FAD/NAD-bd_sf"/>
</dbReference>
<dbReference type="Pfam" id="PF02852">
    <property type="entry name" value="Pyr_redox_dim"/>
    <property type="match status" value="1"/>
</dbReference>
<dbReference type="Proteomes" id="UP000707352">
    <property type="component" value="Unassembled WGS sequence"/>
</dbReference>
<keyword evidence="3" id="KW-0285">Flavoprotein</keyword>
<evidence type="ECO:0000256" key="4">
    <source>
        <dbReference type="ARBA" id="ARBA00022827"/>
    </source>
</evidence>
<evidence type="ECO:0000256" key="2">
    <source>
        <dbReference type="ARBA" id="ARBA00007532"/>
    </source>
</evidence>
<dbReference type="EMBL" id="JAATJS010000003">
    <property type="protein sequence ID" value="NIX76661.1"/>
    <property type="molecule type" value="Genomic_DNA"/>
</dbReference>
<keyword evidence="8" id="KW-1185">Reference proteome</keyword>
<comment type="caution">
    <text evidence="7">The sequence shown here is derived from an EMBL/GenBank/DDBJ whole genome shotgun (WGS) entry which is preliminary data.</text>
</comment>
<dbReference type="Gene3D" id="3.30.390.30">
    <property type="match status" value="1"/>
</dbReference>
<evidence type="ECO:0000259" key="6">
    <source>
        <dbReference type="Pfam" id="PF07992"/>
    </source>
</evidence>
<comment type="similarity">
    <text evidence="2">Belongs to the class-I pyridine nucleotide-disulfide oxidoreductase family.</text>
</comment>
<feature type="domain" description="Pyridine nucleotide-disulphide oxidoreductase dimerisation" evidence="5">
    <location>
        <begin position="344"/>
        <end position="446"/>
    </location>
</feature>
<dbReference type="NCBIfam" id="NF004992">
    <property type="entry name" value="PRK06370.1-4"/>
    <property type="match status" value="1"/>
</dbReference>